<dbReference type="RefSeq" id="WP_249471881.1">
    <property type="nucleotide sequence ID" value="NZ_JAMBEP010000001.1"/>
</dbReference>
<proteinExistence type="predicted"/>
<dbReference type="GO" id="GO:0016787">
    <property type="term" value="F:hydrolase activity"/>
    <property type="evidence" value="ECO:0007669"/>
    <property type="project" value="UniProtKB-KW"/>
</dbReference>
<dbReference type="PANTHER" id="PTHR46438:SF11">
    <property type="entry name" value="LIPASE-RELATED"/>
    <property type="match status" value="1"/>
</dbReference>
<sequence length="315" mass="34636">MKTFLTWVGVVASVPVALAGVGICMAWAPDRPVDTLKARWAPAPSKFIDINGMKAHVRDEGPRDDRLPIVLLHGTSASLHAWDGWVAALKERRRVIRVDMPGFGLTGPTPDGKYNIGIYTDFVARLMDQMGVEQAVVAGNSFGGYVAWKMAIDHPQRVSKLILIDAAGYYYKAQSMPIAFKLAQIPALKPLMANLLPRRMIESSVRNVYGDPSRVTPELIDRYYELTLREGNRAALRGRFAQSKGGEFEAQIKQVKQPTLIIWGGQDKLIPPDTADRFHKDIAGSRLAVFDGLGHVPHEEDPKGTVAAAQAFLAL</sequence>
<dbReference type="Gene3D" id="3.40.50.1820">
    <property type="entry name" value="alpha/beta hydrolase"/>
    <property type="match status" value="1"/>
</dbReference>
<protein>
    <submittedName>
        <fullName evidence="2">Alpha/beta hydrolase</fullName>
    </submittedName>
</protein>
<evidence type="ECO:0000259" key="1">
    <source>
        <dbReference type="Pfam" id="PF00561"/>
    </source>
</evidence>
<keyword evidence="3" id="KW-1185">Reference proteome</keyword>
<dbReference type="EMBL" id="JAMBEP010000001">
    <property type="protein sequence ID" value="MCL1633954.1"/>
    <property type="molecule type" value="Genomic_DNA"/>
</dbReference>
<dbReference type="Pfam" id="PF00561">
    <property type="entry name" value="Abhydrolase_1"/>
    <property type="match status" value="1"/>
</dbReference>
<feature type="domain" description="AB hydrolase-1" evidence="1">
    <location>
        <begin position="68"/>
        <end position="302"/>
    </location>
</feature>
<accession>A0ABT0MGF8</accession>
<keyword evidence="2" id="KW-0378">Hydrolase</keyword>
<gene>
    <name evidence="2" type="ORF">M2650_04765</name>
</gene>
<dbReference type="PRINTS" id="PR00111">
    <property type="entry name" value="ABHYDROLASE"/>
</dbReference>
<reference evidence="2 3" key="1">
    <citation type="submission" date="2022-05" db="EMBL/GenBank/DDBJ databases">
        <title>Luteimonas sp. SX5, whole genome shotgun sequencing project.</title>
        <authorList>
            <person name="Zhao G."/>
            <person name="Shen L."/>
        </authorList>
    </citation>
    <scope>NUCLEOTIDE SEQUENCE [LARGE SCALE GENOMIC DNA]</scope>
    <source>
        <strain evidence="2 3">SX5</strain>
    </source>
</reference>
<dbReference type="SUPFAM" id="SSF53474">
    <property type="entry name" value="alpha/beta-Hydrolases"/>
    <property type="match status" value="1"/>
</dbReference>
<evidence type="ECO:0000313" key="3">
    <source>
        <dbReference type="Proteomes" id="UP001431217"/>
    </source>
</evidence>
<dbReference type="PANTHER" id="PTHR46438">
    <property type="entry name" value="ALPHA/BETA-HYDROLASES SUPERFAMILY PROTEIN"/>
    <property type="match status" value="1"/>
</dbReference>
<comment type="caution">
    <text evidence="2">The sequence shown here is derived from an EMBL/GenBank/DDBJ whole genome shotgun (WGS) entry which is preliminary data.</text>
</comment>
<name>A0ABT0MGF8_9GAMM</name>
<organism evidence="2 3">
    <name type="scientific">Luteimonas galliterrae</name>
    <dbReference type="NCBI Taxonomy" id="2940486"/>
    <lineage>
        <taxon>Bacteria</taxon>
        <taxon>Pseudomonadati</taxon>
        <taxon>Pseudomonadota</taxon>
        <taxon>Gammaproteobacteria</taxon>
        <taxon>Lysobacterales</taxon>
        <taxon>Lysobacteraceae</taxon>
        <taxon>Luteimonas</taxon>
    </lineage>
</organism>
<dbReference type="InterPro" id="IPR000073">
    <property type="entry name" value="AB_hydrolase_1"/>
</dbReference>
<evidence type="ECO:0000313" key="2">
    <source>
        <dbReference type="EMBL" id="MCL1633954.1"/>
    </source>
</evidence>
<dbReference type="Proteomes" id="UP001431217">
    <property type="component" value="Unassembled WGS sequence"/>
</dbReference>
<dbReference type="InterPro" id="IPR029058">
    <property type="entry name" value="AB_hydrolase_fold"/>
</dbReference>